<gene>
    <name evidence="1" type="ORF">S01H4_65152</name>
</gene>
<protein>
    <submittedName>
        <fullName evidence="1">Uncharacterized protein</fullName>
    </submittedName>
</protein>
<comment type="caution">
    <text evidence="1">The sequence shown here is derived from an EMBL/GenBank/DDBJ whole genome shotgun (WGS) entry which is preliminary data.</text>
</comment>
<organism evidence="1">
    <name type="scientific">marine sediment metagenome</name>
    <dbReference type="NCBI Taxonomy" id="412755"/>
    <lineage>
        <taxon>unclassified sequences</taxon>
        <taxon>metagenomes</taxon>
        <taxon>ecological metagenomes</taxon>
    </lineage>
</organism>
<reference evidence="1" key="1">
    <citation type="journal article" date="2014" name="Front. Microbiol.">
        <title>High frequency of phylogenetically diverse reductive dehalogenase-homologous genes in deep subseafloor sedimentary metagenomes.</title>
        <authorList>
            <person name="Kawai M."/>
            <person name="Futagami T."/>
            <person name="Toyoda A."/>
            <person name="Takaki Y."/>
            <person name="Nishi S."/>
            <person name="Hori S."/>
            <person name="Arai W."/>
            <person name="Tsubouchi T."/>
            <person name="Morono Y."/>
            <person name="Uchiyama I."/>
            <person name="Ito T."/>
            <person name="Fujiyama A."/>
            <person name="Inagaki F."/>
            <person name="Takami H."/>
        </authorList>
    </citation>
    <scope>NUCLEOTIDE SEQUENCE</scope>
    <source>
        <strain evidence="1">Expedition CK06-06</strain>
    </source>
</reference>
<name>X1FR11_9ZZZZ</name>
<dbReference type="EMBL" id="BART01039763">
    <property type="protein sequence ID" value="GAH23203.1"/>
    <property type="molecule type" value="Genomic_DNA"/>
</dbReference>
<sequence length="47" mass="5141">VTVDGTTRQINISSCTLTTPFNAGEYAIIRIHRETGDGSDNMKDLLD</sequence>
<dbReference type="AlphaFoldDB" id="X1FR11"/>
<proteinExistence type="predicted"/>
<feature type="non-terminal residue" evidence="1">
    <location>
        <position position="1"/>
    </location>
</feature>
<accession>X1FR11</accession>
<evidence type="ECO:0000313" key="1">
    <source>
        <dbReference type="EMBL" id="GAH23203.1"/>
    </source>
</evidence>